<accession>A0A9X4AGL3</accession>
<protein>
    <submittedName>
        <fullName evidence="1">Uncharacterized protein</fullName>
    </submittedName>
</protein>
<dbReference type="InterPro" id="IPR058926">
    <property type="entry name" value="YmzB-like"/>
</dbReference>
<dbReference type="Proteomes" id="UP001145069">
    <property type="component" value="Unassembled WGS sequence"/>
</dbReference>
<evidence type="ECO:0000313" key="1">
    <source>
        <dbReference type="EMBL" id="MDC3417400.1"/>
    </source>
</evidence>
<dbReference type="Pfam" id="PF25846">
    <property type="entry name" value="YmzB"/>
    <property type="match status" value="1"/>
</dbReference>
<gene>
    <name evidence="1" type="ORF">NC799_10885</name>
</gene>
<dbReference type="AlphaFoldDB" id="A0A9X4AGL3"/>
<name>A0A9X4AGL3_9BACI</name>
<sequence>MEQQYLTIEEFNQLLQEWNGETIKISKQELDDQDNTIMKLHSISYENNTRRVDEYEPRHALILNGAGTVETDQQSNQPLPSAYYEIPLEDSTLYKYDHSQFSLITDRGKYTIKRDIQ</sequence>
<dbReference type="EMBL" id="JAMQKC010000008">
    <property type="protein sequence ID" value="MDC3417400.1"/>
    <property type="molecule type" value="Genomic_DNA"/>
</dbReference>
<keyword evidence="2" id="KW-1185">Reference proteome</keyword>
<dbReference type="RefSeq" id="WP_272446466.1">
    <property type="nucleotide sequence ID" value="NZ_JAMQKC010000008.1"/>
</dbReference>
<comment type="caution">
    <text evidence="1">The sequence shown here is derived from an EMBL/GenBank/DDBJ whole genome shotgun (WGS) entry which is preliminary data.</text>
</comment>
<reference evidence="1" key="1">
    <citation type="submission" date="2022-06" db="EMBL/GenBank/DDBJ databases">
        <title>Aquibacillus sp. a new bacterium isolated from soil saline samples.</title>
        <authorList>
            <person name="Galisteo C."/>
            <person name="De La Haba R."/>
            <person name="Sanchez-Porro C."/>
            <person name="Ventosa A."/>
        </authorList>
    </citation>
    <scope>NUCLEOTIDE SEQUENCE</scope>
    <source>
        <strain evidence="1">3ASR75-54</strain>
    </source>
</reference>
<organism evidence="1 2">
    <name type="scientific">Aquibacillus salsiterrae</name>
    <dbReference type="NCBI Taxonomy" id="2950439"/>
    <lineage>
        <taxon>Bacteria</taxon>
        <taxon>Bacillati</taxon>
        <taxon>Bacillota</taxon>
        <taxon>Bacilli</taxon>
        <taxon>Bacillales</taxon>
        <taxon>Bacillaceae</taxon>
        <taxon>Aquibacillus</taxon>
    </lineage>
</organism>
<evidence type="ECO:0000313" key="2">
    <source>
        <dbReference type="Proteomes" id="UP001145069"/>
    </source>
</evidence>
<proteinExistence type="predicted"/>